<dbReference type="SUPFAM" id="SSF143422">
    <property type="entry name" value="Transposase IS200-like"/>
    <property type="match status" value="1"/>
</dbReference>
<accession>X1GDT6</accession>
<dbReference type="Pfam" id="PF01797">
    <property type="entry name" value="Y1_Tnp"/>
    <property type="match status" value="1"/>
</dbReference>
<dbReference type="PANTHER" id="PTHR34322:SF2">
    <property type="entry name" value="TRANSPOSASE IS200-LIKE DOMAIN-CONTAINING PROTEIN"/>
    <property type="match status" value="1"/>
</dbReference>
<dbReference type="Gene3D" id="3.30.70.1290">
    <property type="entry name" value="Transposase IS200-like"/>
    <property type="match status" value="1"/>
</dbReference>
<sequence length="79" mass="9219">MVNIKMPRTARLDAPGVLHHVMIRGIERRLIFRNNKDREDFIERLEALCPAMQTSCYAWAFMSNHAHFLFRTGTAPLSF</sequence>
<dbReference type="GO" id="GO:0003677">
    <property type="term" value="F:DNA binding"/>
    <property type="evidence" value="ECO:0007669"/>
    <property type="project" value="InterPro"/>
</dbReference>
<organism evidence="2">
    <name type="scientific">marine sediment metagenome</name>
    <dbReference type="NCBI Taxonomy" id="412755"/>
    <lineage>
        <taxon>unclassified sequences</taxon>
        <taxon>metagenomes</taxon>
        <taxon>ecological metagenomes</taxon>
    </lineage>
</organism>
<dbReference type="GO" id="GO:0006313">
    <property type="term" value="P:DNA transposition"/>
    <property type="evidence" value="ECO:0007669"/>
    <property type="project" value="InterPro"/>
</dbReference>
<dbReference type="PANTHER" id="PTHR34322">
    <property type="entry name" value="TRANSPOSASE, Y1_TNP DOMAIN-CONTAINING"/>
    <property type="match status" value="1"/>
</dbReference>
<evidence type="ECO:0000313" key="2">
    <source>
        <dbReference type="EMBL" id="GAH56036.1"/>
    </source>
</evidence>
<gene>
    <name evidence="2" type="ORF">S03H2_40363</name>
</gene>
<dbReference type="InterPro" id="IPR036515">
    <property type="entry name" value="Transposase_17_sf"/>
</dbReference>
<proteinExistence type="predicted"/>
<dbReference type="AlphaFoldDB" id="X1GDT6"/>
<feature type="domain" description="Transposase IS200-like" evidence="1">
    <location>
        <begin position="19"/>
        <end position="72"/>
    </location>
</feature>
<dbReference type="GO" id="GO:0004803">
    <property type="term" value="F:transposase activity"/>
    <property type="evidence" value="ECO:0007669"/>
    <property type="project" value="InterPro"/>
</dbReference>
<reference evidence="2" key="1">
    <citation type="journal article" date="2014" name="Front. Microbiol.">
        <title>High frequency of phylogenetically diverse reductive dehalogenase-homologous genes in deep subseafloor sedimentary metagenomes.</title>
        <authorList>
            <person name="Kawai M."/>
            <person name="Futagami T."/>
            <person name="Toyoda A."/>
            <person name="Takaki Y."/>
            <person name="Nishi S."/>
            <person name="Hori S."/>
            <person name="Arai W."/>
            <person name="Tsubouchi T."/>
            <person name="Morono Y."/>
            <person name="Uchiyama I."/>
            <person name="Ito T."/>
            <person name="Fujiyama A."/>
            <person name="Inagaki F."/>
            <person name="Takami H."/>
        </authorList>
    </citation>
    <scope>NUCLEOTIDE SEQUENCE</scope>
    <source>
        <strain evidence="2">Expedition CK06-06</strain>
    </source>
</reference>
<protein>
    <recommendedName>
        <fullName evidence="1">Transposase IS200-like domain-containing protein</fullName>
    </recommendedName>
</protein>
<evidence type="ECO:0000259" key="1">
    <source>
        <dbReference type="Pfam" id="PF01797"/>
    </source>
</evidence>
<comment type="caution">
    <text evidence="2">The sequence shown here is derived from an EMBL/GenBank/DDBJ whole genome shotgun (WGS) entry which is preliminary data.</text>
</comment>
<name>X1GDT6_9ZZZZ</name>
<dbReference type="InterPro" id="IPR002686">
    <property type="entry name" value="Transposase_17"/>
</dbReference>
<dbReference type="EMBL" id="BARU01025019">
    <property type="protein sequence ID" value="GAH56036.1"/>
    <property type="molecule type" value="Genomic_DNA"/>
</dbReference>